<gene>
    <name evidence="2" type="ORF">WJX75_007542</name>
</gene>
<comment type="caution">
    <text evidence="2">The sequence shown here is derived from an EMBL/GenBank/DDBJ whole genome shotgun (WGS) entry which is preliminary data.</text>
</comment>
<reference evidence="2 3" key="1">
    <citation type="journal article" date="2024" name="Nat. Commun.">
        <title>Phylogenomics reveals the evolutionary origins of lichenization in chlorophyte algae.</title>
        <authorList>
            <person name="Puginier C."/>
            <person name="Libourel C."/>
            <person name="Otte J."/>
            <person name="Skaloud P."/>
            <person name="Haon M."/>
            <person name="Grisel S."/>
            <person name="Petersen M."/>
            <person name="Berrin J.G."/>
            <person name="Delaux P.M."/>
            <person name="Dal Grande F."/>
            <person name="Keller J."/>
        </authorList>
    </citation>
    <scope>NUCLEOTIDE SEQUENCE [LARGE SCALE GENOMIC DNA]</scope>
    <source>
        <strain evidence="2 3">SAG 216-7</strain>
    </source>
</reference>
<feature type="chain" id="PRO_5045241188" evidence="1">
    <location>
        <begin position="21"/>
        <end position="127"/>
    </location>
</feature>
<keyword evidence="1" id="KW-0732">Signal</keyword>
<evidence type="ECO:0000256" key="1">
    <source>
        <dbReference type="SAM" id="SignalP"/>
    </source>
</evidence>
<name>A0ABR2YB96_9CHLO</name>
<feature type="signal peptide" evidence="1">
    <location>
        <begin position="1"/>
        <end position="20"/>
    </location>
</feature>
<accession>A0ABR2YB96</accession>
<dbReference type="Proteomes" id="UP001491310">
    <property type="component" value="Unassembled WGS sequence"/>
</dbReference>
<evidence type="ECO:0000313" key="2">
    <source>
        <dbReference type="EMBL" id="KAK9901344.1"/>
    </source>
</evidence>
<protein>
    <submittedName>
        <fullName evidence="2">Uncharacterized protein</fullName>
    </submittedName>
</protein>
<evidence type="ECO:0000313" key="3">
    <source>
        <dbReference type="Proteomes" id="UP001491310"/>
    </source>
</evidence>
<proteinExistence type="predicted"/>
<dbReference type="EMBL" id="JALJOT010000018">
    <property type="protein sequence ID" value="KAK9901344.1"/>
    <property type="molecule type" value="Genomic_DNA"/>
</dbReference>
<keyword evidence="3" id="KW-1185">Reference proteome</keyword>
<sequence length="127" mass="14546">MRISLFQLSVIYLTPLLARCQTPQEEALQNSLNGASFHADLPFLGSSKGKRWYLFLVISLVGAAFLEVKPSVKLELLAFKPTKEEELRVRALCKDQEAALQRERMRRTAQRDSHLHTLHTLRRLNSS</sequence>
<organism evidence="2 3">
    <name type="scientific">Coccomyxa subellipsoidea</name>
    <dbReference type="NCBI Taxonomy" id="248742"/>
    <lineage>
        <taxon>Eukaryota</taxon>
        <taxon>Viridiplantae</taxon>
        <taxon>Chlorophyta</taxon>
        <taxon>core chlorophytes</taxon>
        <taxon>Trebouxiophyceae</taxon>
        <taxon>Trebouxiophyceae incertae sedis</taxon>
        <taxon>Coccomyxaceae</taxon>
        <taxon>Coccomyxa</taxon>
    </lineage>
</organism>